<evidence type="ECO:0000313" key="1">
    <source>
        <dbReference type="Proteomes" id="UP000095280"/>
    </source>
</evidence>
<dbReference type="AlphaFoldDB" id="A0A1I8HPC4"/>
<dbReference type="WBParaSite" id="maker-uti_cns_0007278-snap-gene-0.5-mRNA-1">
    <property type="protein sequence ID" value="maker-uti_cns_0007278-snap-gene-0.5-mRNA-1"/>
    <property type="gene ID" value="maker-uti_cns_0007278-snap-gene-0.5"/>
</dbReference>
<proteinExistence type="predicted"/>
<dbReference type="Proteomes" id="UP000095280">
    <property type="component" value="Unplaced"/>
</dbReference>
<sequence>MSGGFVYFSAMKLECSNGIMKVEAFTAVGAFRCYGLGRHKVMGIRQMQLQFDASSSDSGDDSDDDGFPGFFGRAIQSSIPSRRAEPTPTQTSDLYLDAQVKSVKVYKRQLDKLCGSSSSCCGFDHKAAVAKTTSGERYVIEKGVSRESNIGKSKECYRKGECRLVKIEKSDIHDWELVRKLKAEFPNSSATLRHLLDRCGSAYSLLRDNCIDGVRKICNFLEQNNFINAS</sequence>
<organism evidence="1 2">
    <name type="scientific">Macrostomum lignano</name>
    <dbReference type="NCBI Taxonomy" id="282301"/>
    <lineage>
        <taxon>Eukaryota</taxon>
        <taxon>Metazoa</taxon>
        <taxon>Spiralia</taxon>
        <taxon>Lophotrochozoa</taxon>
        <taxon>Platyhelminthes</taxon>
        <taxon>Rhabditophora</taxon>
        <taxon>Macrostomorpha</taxon>
        <taxon>Macrostomida</taxon>
        <taxon>Macrostomidae</taxon>
        <taxon>Macrostomum</taxon>
    </lineage>
</organism>
<reference evidence="2" key="1">
    <citation type="submission" date="2016-11" db="UniProtKB">
        <authorList>
            <consortium name="WormBaseParasite"/>
        </authorList>
    </citation>
    <scope>IDENTIFICATION</scope>
</reference>
<name>A0A1I8HPC4_9PLAT</name>
<evidence type="ECO:0000313" key="2">
    <source>
        <dbReference type="WBParaSite" id="maker-uti_cns_0007278-snap-gene-0.5-mRNA-1"/>
    </source>
</evidence>
<protein>
    <submittedName>
        <fullName evidence="2">SAWADEE domain-containing protein</fullName>
    </submittedName>
</protein>
<keyword evidence="1" id="KW-1185">Reference proteome</keyword>
<accession>A0A1I8HPC4</accession>